<dbReference type="InterPro" id="IPR011051">
    <property type="entry name" value="RmlC_Cupin_sf"/>
</dbReference>
<dbReference type="InterPro" id="IPR014710">
    <property type="entry name" value="RmlC-like_jellyroll"/>
</dbReference>
<proteinExistence type="predicted"/>
<reference evidence="2 3" key="1">
    <citation type="journal article" date="2016" name="Nat. Commun.">
        <title>Thousands of microbial genomes shed light on interconnected biogeochemical processes in an aquifer system.</title>
        <authorList>
            <person name="Anantharaman K."/>
            <person name="Brown C.T."/>
            <person name="Hug L.A."/>
            <person name="Sharon I."/>
            <person name="Castelle C.J."/>
            <person name="Probst A.J."/>
            <person name="Thomas B.C."/>
            <person name="Singh A."/>
            <person name="Wilkins M.J."/>
            <person name="Karaoz U."/>
            <person name="Brodie E.L."/>
            <person name="Williams K.H."/>
            <person name="Hubbard S.S."/>
            <person name="Banfield J.F."/>
        </authorList>
    </citation>
    <scope>NUCLEOTIDE SEQUENCE [LARGE SCALE GENOMIC DNA]</scope>
</reference>
<dbReference type="AlphaFoldDB" id="A0A1G1KYC1"/>
<name>A0A1G1KYC1_9BACT</name>
<comment type="caution">
    <text evidence="2">The sequence shown here is derived from an EMBL/GenBank/DDBJ whole genome shotgun (WGS) entry which is preliminary data.</text>
</comment>
<dbReference type="Proteomes" id="UP000178187">
    <property type="component" value="Unassembled WGS sequence"/>
</dbReference>
<dbReference type="Gene3D" id="2.60.120.10">
    <property type="entry name" value="Jelly Rolls"/>
    <property type="match status" value="1"/>
</dbReference>
<gene>
    <name evidence="2" type="ORF">A3G33_02770</name>
</gene>
<feature type="domain" description="HTH cro/C1-type" evidence="1">
    <location>
        <begin position="64"/>
        <end position="87"/>
    </location>
</feature>
<evidence type="ECO:0000313" key="3">
    <source>
        <dbReference type="Proteomes" id="UP000178187"/>
    </source>
</evidence>
<dbReference type="CDD" id="cd02209">
    <property type="entry name" value="cupin_XRE_C"/>
    <property type="match status" value="1"/>
</dbReference>
<dbReference type="EMBL" id="MHFR01000038">
    <property type="protein sequence ID" value="OGW97906.1"/>
    <property type="molecule type" value="Genomic_DNA"/>
</dbReference>
<protein>
    <recommendedName>
        <fullName evidence="1">HTH cro/C1-type domain-containing protein</fullName>
    </recommendedName>
</protein>
<evidence type="ECO:0000313" key="2">
    <source>
        <dbReference type="EMBL" id="OGW97906.1"/>
    </source>
</evidence>
<dbReference type="CDD" id="cd00093">
    <property type="entry name" value="HTH_XRE"/>
    <property type="match status" value="1"/>
</dbReference>
<dbReference type="InterPro" id="IPR001387">
    <property type="entry name" value="Cro/C1-type_HTH"/>
</dbReference>
<dbReference type="Pfam" id="PF07883">
    <property type="entry name" value="Cupin_2"/>
    <property type="match status" value="1"/>
</dbReference>
<dbReference type="SUPFAM" id="SSF51182">
    <property type="entry name" value="RmlC-like cupins"/>
    <property type="match status" value="1"/>
</dbReference>
<organism evidence="2 3">
    <name type="scientific">Candidatus Danuiimicrobium aquiferis</name>
    <dbReference type="NCBI Taxonomy" id="1801832"/>
    <lineage>
        <taxon>Bacteria</taxon>
        <taxon>Pseudomonadati</taxon>
        <taxon>Candidatus Omnitrophota</taxon>
        <taxon>Candidatus Danuiimicrobium</taxon>
    </lineage>
</organism>
<accession>A0A1G1KYC1</accession>
<dbReference type="PROSITE" id="PS50943">
    <property type="entry name" value="HTH_CROC1"/>
    <property type="match status" value="1"/>
</dbReference>
<dbReference type="InterPro" id="IPR013096">
    <property type="entry name" value="Cupin_2"/>
</dbReference>
<sequence>MYQIIHDDLLSNLRKKNDFRLVERRLNIGKAIKQLKESGRIKMIDFLKESELKRSAINTLMQMGEMNTSRDRFVKICKALKVPSDELIRIARETAHYNCYRLDQNNTPRFKYKTHDVEVYSPPSYSRKDFMWCLIKIQPGKSIEGLIHDTINQIGGFVTNGHLKFTYGDKSYSIHTNQAFFFDPKTMHSFENHATTETTEFFVIYQLKPERKVKEETRGRKTGAAEISTSLLIEQIRKELSPDPDRLLPMPALSAMSGIDLNSLVHLSYRKTKIIPFEKIDLLANLTDYSFDHIIQKAENRYKGWVTVLTDQDKVLIDMSMRYGTRFTSHAGIGIGKRKFSIADMIFEPWKEGQHRKEWRYQGIGFIGISVQRGQIGIQYGNQPLQVLSWGTFLYLNANIEIAITNMLSEEKAREIGESPEAKVIFFSSPPVV</sequence>
<evidence type="ECO:0000259" key="1">
    <source>
        <dbReference type="PROSITE" id="PS50943"/>
    </source>
</evidence>